<gene>
    <name evidence="1" type="ORF">TNIN_5181</name>
</gene>
<reference evidence="1" key="1">
    <citation type="submission" date="2020-08" db="EMBL/GenBank/DDBJ databases">
        <title>Multicomponent nature underlies the extraordinary mechanical properties of spider dragline silk.</title>
        <authorList>
            <person name="Kono N."/>
            <person name="Nakamura H."/>
            <person name="Mori M."/>
            <person name="Yoshida Y."/>
            <person name="Ohtoshi R."/>
            <person name="Malay A.D."/>
            <person name="Moran D.A.P."/>
            <person name="Tomita M."/>
            <person name="Numata K."/>
            <person name="Arakawa K."/>
        </authorList>
    </citation>
    <scope>NUCLEOTIDE SEQUENCE</scope>
</reference>
<organism evidence="1 2">
    <name type="scientific">Trichonephila inaurata madagascariensis</name>
    <dbReference type="NCBI Taxonomy" id="2747483"/>
    <lineage>
        <taxon>Eukaryota</taxon>
        <taxon>Metazoa</taxon>
        <taxon>Ecdysozoa</taxon>
        <taxon>Arthropoda</taxon>
        <taxon>Chelicerata</taxon>
        <taxon>Arachnida</taxon>
        <taxon>Araneae</taxon>
        <taxon>Araneomorphae</taxon>
        <taxon>Entelegynae</taxon>
        <taxon>Araneoidea</taxon>
        <taxon>Nephilidae</taxon>
        <taxon>Trichonephila</taxon>
        <taxon>Trichonephila inaurata</taxon>
    </lineage>
</organism>
<evidence type="ECO:0000313" key="2">
    <source>
        <dbReference type="Proteomes" id="UP000886998"/>
    </source>
</evidence>
<comment type="caution">
    <text evidence="1">The sequence shown here is derived from an EMBL/GenBank/DDBJ whole genome shotgun (WGS) entry which is preliminary data.</text>
</comment>
<proteinExistence type="predicted"/>
<name>A0A8X7C8X7_9ARAC</name>
<evidence type="ECO:0000313" key="1">
    <source>
        <dbReference type="EMBL" id="GFY56329.1"/>
    </source>
</evidence>
<dbReference type="EMBL" id="BMAV01010898">
    <property type="protein sequence ID" value="GFY56329.1"/>
    <property type="molecule type" value="Genomic_DNA"/>
</dbReference>
<dbReference type="AlphaFoldDB" id="A0A8X7C8X7"/>
<dbReference type="Proteomes" id="UP000886998">
    <property type="component" value="Unassembled WGS sequence"/>
</dbReference>
<accession>A0A8X7C8X7</accession>
<keyword evidence="2" id="KW-1185">Reference proteome</keyword>
<protein>
    <submittedName>
        <fullName evidence="1">Uncharacterized protein</fullName>
    </submittedName>
</protein>
<sequence length="148" mass="16573">MSASYRAVSWATISKCRDNPRSTKLHSLHFFQCIGHPQRKRNVTCHNKSSWNHWAVTVLLMGTRGDLGIKRYAMASQPTMTRSCTFGCFTVAAELYLSSSLCYTCTRSSSKPVQIEQTTANKSAVVDDDARGNKNLQLKFLENCPLGF</sequence>